<reference evidence="2" key="1">
    <citation type="submission" date="2016-05" db="EMBL/GenBank/DDBJ databases">
        <title>Comparative genomics of biotechnologically important yeasts.</title>
        <authorList>
            <consortium name="DOE Joint Genome Institute"/>
            <person name="Riley R."/>
            <person name="Haridas S."/>
            <person name="Wolfe K.H."/>
            <person name="Lopes M.R."/>
            <person name="Hittinger C.T."/>
            <person name="Goker M."/>
            <person name="Salamov A."/>
            <person name="Wisecaver J."/>
            <person name="Long T.M."/>
            <person name="Aerts A.L."/>
            <person name="Barry K."/>
            <person name="Choi C."/>
            <person name="Clum A."/>
            <person name="Coughlan A.Y."/>
            <person name="Deshpande S."/>
            <person name="Douglass A.P."/>
            <person name="Hanson S.J."/>
            <person name="Klenk H.-P."/>
            <person name="Labutti K."/>
            <person name="Lapidus A."/>
            <person name="Lindquist E."/>
            <person name="Lipzen A."/>
            <person name="Meier-Kolthoff J.P."/>
            <person name="Ohm R.A."/>
            <person name="Otillar R.P."/>
            <person name="Pangilinan J."/>
            <person name="Peng Y."/>
            <person name="Rokas A."/>
            <person name="Rosa C.A."/>
            <person name="Scheuner C."/>
            <person name="Sibirny A.A."/>
            <person name="Slot J.C."/>
            <person name="Stielow J.B."/>
            <person name="Sun H."/>
            <person name="Kurtzman C.P."/>
            <person name="Blackwell M."/>
            <person name="Grigoriev I.V."/>
            <person name="Jeffries T.W."/>
        </authorList>
    </citation>
    <scope>NUCLEOTIDE SEQUENCE [LARGE SCALE GENOMIC DNA]</scope>
    <source>
        <strain evidence="2">DSM 1968</strain>
    </source>
</reference>
<gene>
    <name evidence="1" type="ORF">ASCRUDRAFT_77656</name>
</gene>
<evidence type="ECO:0000313" key="2">
    <source>
        <dbReference type="Proteomes" id="UP000095038"/>
    </source>
</evidence>
<keyword evidence="2" id="KW-1185">Reference proteome</keyword>
<protein>
    <submittedName>
        <fullName evidence="1">Uncharacterized protein</fullName>
    </submittedName>
</protein>
<accession>A0A1D2VAJ4</accession>
<dbReference type="EMBL" id="KV454490">
    <property type="protein sequence ID" value="ODV58641.1"/>
    <property type="molecule type" value="Genomic_DNA"/>
</dbReference>
<organism evidence="1 2">
    <name type="scientific">Ascoidea rubescens DSM 1968</name>
    <dbReference type="NCBI Taxonomy" id="1344418"/>
    <lineage>
        <taxon>Eukaryota</taxon>
        <taxon>Fungi</taxon>
        <taxon>Dikarya</taxon>
        <taxon>Ascomycota</taxon>
        <taxon>Saccharomycotina</taxon>
        <taxon>Saccharomycetes</taxon>
        <taxon>Ascoideaceae</taxon>
        <taxon>Ascoidea</taxon>
    </lineage>
</organism>
<dbReference type="Proteomes" id="UP000095038">
    <property type="component" value="Unassembled WGS sequence"/>
</dbReference>
<name>A0A1D2VAJ4_9ASCO</name>
<dbReference type="GeneID" id="30967586"/>
<evidence type="ECO:0000313" key="1">
    <source>
        <dbReference type="EMBL" id="ODV58641.1"/>
    </source>
</evidence>
<dbReference type="AlphaFoldDB" id="A0A1D2VAJ4"/>
<dbReference type="InParanoid" id="A0A1D2VAJ4"/>
<proteinExistence type="predicted"/>
<sequence>MWRLNSWRTICLENSVFSFWLKVSFDIFVFNPYSFRNLIPKIVLICIELYYFVLPCINL</sequence>
<dbReference type="RefSeq" id="XP_020044948.1">
    <property type="nucleotide sequence ID" value="XM_020193950.1"/>
</dbReference>